<protein>
    <submittedName>
        <fullName evidence="2">Uncharacterized protein</fullName>
    </submittedName>
</protein>
<dbReference type="Proteomes" id="UP000499080">
    <property type="component" value="Unassembled WGS sequence"/>
</dbReference>
<accession>A0A4Y2SAT3</accession>
<dbReference type="EMBL" id="BGPR01020557">
    <property type="protein sequence ID" value="GBN84953.1"/>
    <property type="molecule type" value="Genomic_DNA"/>
</dbReference>
<name>A0A4Y2SAT3_ARAVE</name>
<evidence type="ECO:0000313" key="3">
    <source>
        <dbReference type="Proteomes" id="UP000499080"/>
    </source>
</evidence>
<dbReference type="EMBL" id="BGPR01020555">
    <property type="protein sequence ID" value="GBN84950.1"/>
    <property type="molecule type" value="Genomic_DNA"/>
</dbReference>
<sequence>MSDFDFWKDDEKFVALRQIFKPYQTEVLKPTNDLGIYSGTRGWVGRRHISRLLRAGKVTAPYPTGGTKIDPLTCTKLPCTRNFGGIGSRSQVWRNKIH</sequence>
<keyword evidence="3" id="KW-1185">Reference proteome</keyword>
<organism evidence="2 3">
    <name type="scientific">Araneus ventricosus</name>
    <name type="common">Orbweaver spider</name>
    <name type="synonym">Epeira ventricosa</name>
    <dbReference type="NCBI Taxonomy" id="182803"/>
    <lineage>
        <taxon>Eukaryota</taxon>
        <taxon>Metazoa</taxon>
        <taxon>Ecdysozoa</taxon>
        <taxon>Arthropoda</taxon>
        <taxon>Chelicerata</taxon>
        <taxon>Arachnida</taxon>
        <taxon>Araneae</taxon>
        <taxon>Araneomorphae</taxon>
        <taxon>Entelegynae</taxon>
        <taxon>Araneoidea</taxon>
        <taxon>Araneidae</taxon>
        <taxon>Araneus</taxon>
    </lineage>
</organism>
<gene>
    <name evidence="2" type="ORF">AVEN_169598_1</name>
    <name evidence="1" type="ORF">AVEN_247113_1</name>
</gene>
<evidence type="ECO:0000313" key="1">
    <source>
        <dbReference type="EMBL" id="GBN84950.1"/>
    </source>
</evidence>
<reference evidence="2 3" key="1">
    <citation type="journal article" date="2019" name="Sci. Rep.">
        <title>Orb-weaving spider Araneus ventricosus genome elucidates the spidroin gene catalogue.</title>
        <authorList>
            <person name="Kono N."/>
            <person name="Nakamura H."/>
            <person name="Ohtoshi R."/>
            <person name="Moran D.A.P."/>
            <person name="Shinohara A."/>
            <person name="Yoshida Y."/>
            <person name="Fujiwara M."/>
            <person name="Mori M."/>
            <person name="Tomita M."/>
            <person name="Arakawa K."/>
        </authorList>
    </citation>
    <scope>NUCLEOTIDE SEQUENCE [LARGE SCALE GENOMIC DNA]</scope>
</reference>
<evidence type="ECO:0000313" key="2">
    <source>
        <dbReference type="EMBL" id="GBN84953.1"/>
    </source>
</evidence>
<dbReference type="AlphaFoldDB" id="A0A4Y2SAT3"/>
<proteinExistence type="predicted"/>
<comment type="caution">
    <text evidence="2">The sequence shown here is derived from an EMBL/GenBank/DDBJ whole genome shotgun (WGS) entry which is preliminary data.</text>
</comment>